<evidence type="ECO:0000259" key="4">
    <source>
        <dbReference type="PROSITE" id="PS50995"/>
    </source>
</evidence>
<keyword evidence="1" id="KW-0805">Transcription regulation</keyword>
<dbReference type="PROSITE" id="PS01117">
    <property type="entry name" value="HTH_MARR_1"/>
    <property type="match status" value="1"/>
</dbReference>
<comment type="caution">
    <text evidence="5">The sequence shown here is derived from an EMBL/GenBank/DDBJ whole genome shotgun (WGS) entry which is preliminary data.</text>
</comment>
<dbReference type="InterPro" id="IPR000835">
    <property type="entry name" value="HTH_MarR-typ"/>
</dbReference>
<dbReference type="Pfam" id="PF01047">
    <property type="entry name" value="MarR"/>
    <property type="match status" value="1"/>
</dbReference>
<dbReference type="GO" id="GO:0003700">
    <property type="term" value="F:DNA-binding transcription factor activity"/>
    <property type="evidence" value="ECO:0007669"/>
    <property type="project" value="InterPro"/>
</dbReference>
<dbReference type="AlphaFoldDB" id="A0A6N7X9M3"/>
<dbReference type="PANTHER" id="PTHR42756:SF1">
    <property type="entry name" value="TRANSCRIPTIONAL REPRESSOR OF EMRAB OPERON"/>
    <property type="match status" value="1"/>
</dbReference>
<feature type="domain" description="HTH marR-type" evidence="4">
    <location>
        <begin position="1"/>
        <end position="160"/>
    </location>
</feature>
<keyword evidence="6" id="KW-1185">Reference proteome</keyword>
<dbReference type="EMBL" id="VUNC01000002">
    <property type="protein sequence ID" value="MST72232.1"/>
    <property type="molecule type" value="Genomic_DNA"/>
</dbReference>
<name>A0A6N7X9M3_9ACTN</name>
<dbReference type="InterPro" id="IPR036390">
    <property type="entry name" value="WH_DNA-bd_sf"/>
</dbReference>
<keyword evidence="3" id="KW-0804">Transcription</keyword>
<dbReference type="InterPro" id="IPR036388">
    <property type="entry name" value="WH-like_DNA-bd_sf"/>
</dbReference>
<dbReference type="PRINTS" id="PR00598">
    <property type="entry name" value="HTHMARR"/>
</dbReference>
<dbReference type="PANTHER" id="PTHR42756">
    <property type="entry name" value="TRANSCRIPTIONAL REGULATOR, MARR"/>
    <property type="match status" value="1"/>
</dbReference>
<evidence type="ECO:0000256" key="3">
    <source>
        <dbReference type="ARBA" id="ARBA00023163"/>
    </source>
</evidence>
<reference evidence="5 6" key="1">
    <citation type="submission" date="2019-08" db="EMBL/GenBank/DDBJ databases">
        <title>In-depth cultivation of the pig gut microbiome towards novel bacterial diversity and tailored functional studies.</title>
        <authorList>
            <person name="Wylensek D."/>
            <person name="Hitch T.C.A."/>
            <person name="Clavel T."/>
        </authorList>
    </citation>
    <scope>NUCLEOTIDE SEQUENCE [LARGE SCALE GENOMIC DNA]</scope>
    <source>
        <strain evidence="5 6">CA-Schmier-601-WT-1</strain>
    </source>
</reference>
<dbReference type="SMART" id="SM00347">
    <property type="entry name" value="HTH_MARR"/>
    <property type="match status" value="1"/>
</dbReference>
<dbReference type="InterPro" id="IPR023187">
    <property type="entry name" value="Tscrpt_reg_MarR-type_CS"/>
</dbReference>
<gene>
    <name evidence="5" type="ORF">FYJ68_03805</name>
</gene>
<protein>
    <submittedName>
        <fullName evidence="5">MarR family transcriptional regulator</fullName>
    </submittedName>
</protein>
<dbReference type="Proteomes" id="UP000469325">
    <property type="component" value="Unassembled WGS sequence"/>
</dbReference>
<keyword evidence="2" id="KW-0238">DNA-binding</keyword>
<dbReference type="GO" id="GO:0003677">
    <property type="term" value="F:DNA binding"/>
    <property type="evidence" value="ECO:0007669"/>
    <property type="project" value="UniProtKB-KW"/>
</dbReference>
<accession>A0A6N7X9M3</accession>
<dbReference type="PROSITE" id="PS50995">
    <property type="entry name" value="HTH_MARR_2"/>
    <property type="match status" value="1"/>
</dbReference>
<evidence type="ECO:0000256" key="2">
    <source>
        <dbReference type="ARBA" id="ARBA00023125"/>
    </source>
</evidence>
<evidence type="ECO:0000313" key="6">
    <source>
        <dbReference type="Proteomes" id="UP000469325"/>
    </source>
</evidence>
<organism evidence="5 6">
    <name type="scientific">Olsenella porci</name>
    <dbReference type="NCBI Taxonomy" id="2652279"/>
    <lineage>
        <taxon>Bacteria</taxon>
        <taxon>Bacillati</taxon>
        <taxon>Actinomycetota</taxon>
        <taxon>Coriobacteriia</taxon>
        <taxon>Coriobacteriales</taxon>
        <taxon>Atopobiaceae</taxon>
        <taxon>Olsenella</taxon>
    </lineage>
</organism>
<dbReference type="SUPFAM" id="SSF46785">
    <property type="entry name" value="Winged helix' DNA-binding domain"/>
    <property type="match status" value="1"/>
</dbReference>
<proteinExistence type="predicted"/>
<evidence type="ECO:0000256" key="1">
    <source>
        <dbReference type="ARBA" id="ARBA00023015"/>
    </source>
</evidence>
<dbReference type="Gene3D" id="1.10.10.10">
    <property type="entry name" value="Winged helix-like DNA-binding domain superfamily/Winged helix DNA-binding domain"/>
    <property type="match status" value="1"/>
</dbReference>
<evidence type="ECO:0000313" key="5">
    <source>
        <dbReference type="EMBL" id="MST72232.1"/>
    </source>
</evidence>
<sequence length="177" mass="20024">MFSALYTIGREEDDLDNDSSRGHLLEREASKTVDQRILSDLGYFGHYLHVNVGGRAGKQNILVKLYRAGGTISQRYLQETVPISSASLSEVLSKLEGQGLISRARSDQDRRQLNVTLTPEGKQTAIECARRKEAFESRMLSVLGEDEKRDLAHTLDRLVEHWVHIEQEETGGKRCRN</sequence>